<accession>A0AAP6ZWZ8</accession>
<evidence type="ECO:0000259" key="1">
    <source>
        <dbReference type="Pfam" id="PF06722"/>
    </source>
</evidence>
<evidence type="ECO:0000313" key="2">
    <source>
        <dbReference type="EMBL" id="NOJ71524.1"/>
    </source>
</evidence>
<dbReference type="InterPro" id="IPR010610">
    <property type="entry name" value="EryCIII-like_C"/>
</dbReference>
<sequence>MFGGYDIAQKRKIPAFIAHPTPIIVPTGTFTNPILPFTLRIRWLNKISYQLNRLMILSFIRMINNWRRETLNLPPRSLSKNELCIDGRDIPVLYGCSPTVVPYDPKWKDRVCMEGSWFASEMDEWHPSQSLESFISAGTPPIAISFSSMPLKQPDQVFGMIRKALNQTGQRGIIITGWSGLKQNLDSCGEILCIDEVPHAWLFPWTAGVIHHGGAGTTAAVLHAGKPMAICPFTGDQPFWARRMYELGVSPKPLHEKTLSIESLVECIVSLTNDSKLKHNAMIISSKVKNEQGVERTVDFIEKHLAASRLS</sequence>
<protein>
    <submittedName>
        <fullName evidence="2">Glycosyltransferase family 1 protein</fullName>
    </submittedName>
</protein>
<dbReference type="GO" id="GO:0008194">
    <property type="term" value="F:UDP-glycosyltransferase activity"/>
    <property type="evidence" value="ECO:0007669"/>
    <property type="project" value="InterPro"/>
</dbReference>
<dbReference type="InterPro" id="IPR050426">
    <property type="entry name" value="Glycosyltransferase_28"/>
</dbReference>
<dbReference type="PANTHER" id="PTHR48050">
    <property type="entry name" value="STEROL 3-BETA-GLUCOSYLTRANSFERASE"/>
    <property type="match status" value="1"/>
</dbReference>
<dbReference type="AlphaFoldDB" id="A0AAP6ZWZ8"/>
<organism evidence="2 3">
    <name type="scientific">Paenibacillus alvei</name>
    <name type="common">Bacillus alvei</name>
    <dbReference type="NCBI Taxonomy" id="44250"/>
    <lineage>
        <taxon>Bacteria</taxon>
        <taxon>Bacillati</taxon>
        <taxon>Bacillota</taxon>
        <taxon>Bacilli</taxon>
        <taxon>Bacillales</taxon>
        <taxon>Paenibacillaceae</taxon>
        <taxon>Paenibacillus</taxon>
    </lineage>
</organism>
<dbReference type="InterPro" id="IPR002213">
    <property type="entry name" value="UDP_glucos_trans"/>
</dbReference>
<dbReference type="Gene3D" id="3.40.50.2000">
    <property type="entry name" value="Glycogen Phosphorylase B"/>
    <property type="match status" value="2"/>
</dbReference>
<dbReference type="PANTHER" id="PTHR48050:SF13">
    <property type="entry name" value="STEROL 3-BETA-GLUCOSYLTRANSFERASE UGT80A2"/>
    <property type="match status" value="1"/>
</dbReference>
<evidence type="ECO:0000313" key="3">
    <source>
        <dbReference type="Proteomes" id="UP000552038"/>
    </source>
</evidence>
<proteinExistence type="predicted"/>
<dbReference type="SUPFAM" id="SSF53756">
    <property type="entry name" value="UDP-Glycosyltransferase/glycogen phosphorylase"/>
    <property type="match status" value="1"/>
</dbReference>
<dbReference type="CDD" id="cd03784">
    <property type="entry name" value="GT1_Gtf-like"/>
    <property type="match status" value="1"/>
</dbReference>
<name>A0AAP6ZWZ8_PAEAL</name>
<dbReference type="FunFam" id="3.40.50.2000:FF:000009">
    <property type="entry name" value="Sterol 3-beta-glucosyltransferase UGT80A2"/>
    <property type="match status" value="1"/>
</dbReference>
<dbReference type="GO" id="GO:0017000">
    <property type="term" value="P:antibiotic biosynthetic process"/>
    <property type="evidence" value="ECO:0007669"/>
    <property type="project" value="UniProtKB-ARBA"/>
</dbReference>
<feature type="domain" description="Erythromycin biosynthesis protein CIII-like C-terminal" evidence="1">
    <location>
        <begin position="190"/>
        <end position="284"/>
    </location>
</feature>
<dbReference type="Pfam" id="PF06722">
    <property type="entry name" value="EryCIII-like_C"/>
    <property type="match status" value="1"/>
</dbReference>
<dbReference type="Proteomes" id="UP000552038">
    <property type="component" value="Unassembled WGS sequence"/>
</dbReference>
<reference evidence="2 3" key="1">
    <citation type="submission" date="2020-05" db="EMBL/GenBank/DDBJ databases">
        <title>Whole genome sequencing and identification of novel metabolites from Paenibacillus alvei strain JR949.</title>
        <authorList>
            <person name="Rajendhran J."/>
            <person name="Sree Pranav P."/>
            <person name="Mahalakshmi B."/>
            <person name="Karthikeyan R."/>
        </authorList>
    </citation>
    <scope>NUCLEOTIDE SEQUENCE [LARGE SCALE GENOMIC DNA]</scope>
    <source>
        <strain evidence="2 3">JR949</strain>
    </source>
</reference>
<gene>
    <name evidence="2" type="ORF">HMI46_13255</name>
</gene>
<comment type="caution">
    <text evidence="2">The sequence shown here is derived from an EMBL/GenBank/DDBJ whole genome shotgun (WGS) entry which is preliminary data.</text>
</comment>
<dbReference type="EMBL" id="JABFOR010000014">
    <property type="protein sequence ID" value="NOJ71524.1"/>
    <property type="molecule type" value="Genomic_DNA"/>
</dbReference>
<dbReference type="GO" id="GO:0016758">
    <property type="term" value="F:hexosyltransferase activity"/>
    <property type="evidence" value="ECO:0007669"/>
    <property type="project" value="UniProtKB-ARBA"/>
</dbReference>